<dbReference type="Proteomes" id="UP000323506">
    <property type="component" value="Chromosome A10"/>
</dbReference>
<evidence type="ECO:0000313" key="1">
    <source>
        <dbReference type="EMBL" id="TYG98608.1"/>
    </source>
</evidence>
<feature type="non-terminal residue" evidence="1">
    <location>
        <position position="1"/>
    </location>
</feature>
<gene>
    <name evidence="1" type="ORF">ES288_A10G131100v1</name>
</gene>
<keyword evidence="2" id="KW-1185">Reference proteome</keyword>
<evidence type="ECO:0000313" key="2">
    <source>
        <dbReference type="Proteomes" id="UP000323506"/>
    </source>
</evidence>
<reference evidence="1 2" key="1">
    <citation type="submission" date="2019-06" db="EMBL/GenBank/DDBJ databases">
        <title>WGS assembly of Gossypium darwinii.</title>
        <authorList>
            <person name="Chen Z.J."/>
            <person name="Sreedasyam A."/>
            <person name="Ando A."/>
            <person name="Song Q."/>
            <person name="De L."/>
            <person name="Hulse-Kemp A."/>
            <person name="Ding M."/>
            <person name="Ye W."/>
            <person name="Kirkbride R."/>
            <person name="Jenkins J."/>
            <person name="Plott C."/>
            <person name="Lovell J."/>
            <person name="Lin Y.-M."/>
            <person name="Vaughn R."/>
            <person name="Liu B."/>
            <person name="Li W."/>
            <person name="Simpson S."/>
            <person name="Scheffler B."/>
            <person name="Saski C."/>
            <person name="Grover C."/>
            <person name="Hu G."/>
            <person name="Conover J."/>
            <person name="Carlson J."/>
            <person name="Shu S."/>
            <person name="Boston L."/>
            <person name="Williams M."/>
            <person name="Peterson D."/>
            <person name="Mcgee K."/>
            <person name="Jones D."/>
            <person name="Wendel J."/>
            <person name="Stelly D."/>
            <person name="Grimwood J."/>
            <person name="Schmutz J."/>
        </authorList>
    </citation>
    <scope>NUCLEOTIDE SEQUENCE [LARGE SCALE GENOMIC DNA]</scope>
    <source>
        <strain evidence="1">1808015.09</strain>
    </source>
</reference>
<organism evidence="1 2">
    <name type="scientific">Gossypium darwinii</name>
    <name type="common">Darwin's cotton</name>
    <name type="synonym">Gossypium barbadense var. darwinii</name>
    <dbReference type="NCBI Taxonomy" id="34276"/>
    <lineage>
        <taxon>Eukaryota</taxon>
        <taxon>Viridiplantae</taxon>
        <taxon>Streptophyta</taxon>
        <taxon>Embryophyta</taxon>
        <taxon>Tracheophyta</taxon>
        <taxon>Spermatophyta</taxon>
        <taxon>Magnoliopsida</taxon>
        <taxon>eudicotyledons</taxon>
        <taxon>Gunneridae</taxon>
        <taxon>Pentapetalae</taxon>
        <taxon>rosids</taxon>
        <taxon>malvids</taxon>
        <taxon>Malvales</taxon>
        <taxon>Malvaceae</taxon>
        <taxon>Malvoideae</taxon>
        <taxon>Gossypium</taxon>
    </lineage>
</organism>
<name>A0A5D2F1P5_GOSDA</name>
<protein>
    <submittedName>
        <fullName evidence="1">Uncharacterized protein</fullName>
    </submittedName>
</protein>
<dbReference type="AlphaFoldDB" id="A0A5D2F1P5"/>
<proteinExistence type="predicted"/>
<sequence length="102" mass="11210">FYLDFLKNKGTNFASSDKWIQILDCYSYPLGLKDQLGGSGNFTAHSNEALVSSIANIFKEVKHMDKLYNSIIELGKGPVGGGKMWFSIAIDSVILSILFATV</sequence>
<dbReference type="EMBL" id="CM017697">
    <property type="protein sequence ID" value="TYG98608.1"/>
    <property type="molecule type" value="Genomic_DNA"/>
</dbReference>
<accession>A0A5D2F1P5</accession>